<accession>A0A369XQC5</accession>
<dbReference type="Gene3D" id="3.30.2010.10">
    <property type="entry name" value="Metalloproteases ('zincins'), catalytic domain"/>
    <property type="match status" value="1"/>
</dbReference>
<dbReference type="InterPro" id="IPR001915">
    <property type="entry name" value="Peptidase_M48"/>
</dbReference>
<dbReference type="CDD" id="cd07340">
    <property type="entry name" value="M48B_Htpx_like"/>
    <property type="match status" value="1"/>
</dbReference>
<evidence type="ECO:0000256" key="10">
    <source>
        <dbReference type="ARBA" id="ARBA00023136"/>
    </source>
</evidence>
<evidence type="ECO:0000256" key="11">
    <source>
        <dbReference type="SAM" id="Phobius"/>
    </source>
</evidence>
<sequence length="652" mass="69455">MNFFESQERVRKNTTLLVVLFALAVVALIVMANVLVMLVFGFISSTQLRDGQALIRQMDWATFAAVGAGVCAVVLAGSLYKMIALSAGGKIVAESLGGQLLAQNSQDLNQRKLLNVVEEMAIASGTPVPPVYLLADEPGINAFAAGFSPRDAVIGVTQGAIERLNREQLQGVIAHEFSHIFNGDMRLNIRLMGVLNGILVLGIIGYFLLRAAPFSGRRRGNDKGGAGILALALGLMAIGFAGTFFGNLIKAAVSRQREYLADASAVQFTRNPNGIAGALKKIGGLAYGSSVRSPGAAAASHAFFAKGISGFTQWLSATHPPLEKRIRRIDPQWDGLFDVSESPAESAIERESGIENAAQHASARKRVGSVGTMAAGSVAAELMAVMAQVGQPQPQAVDYARALLAELPAPIQDAAREPYGARALVYGLLLDKGEAVRTRQLNQLQAYADPDVFALTRALMLPLDTLDVRFRLPIIDIAMPALKQLSAAQYRSFKGNLLALIAMDARVDLMEWSLQKILFRHLDSQFFKHAPTKARYADFEQLTTEVGLVLSVLAHAGAERAGDGDALGAFQASLRALGADGPSLSAIGQIGIADLDRALVKLDELQAPAKSRFLTACVAGIWHDRRATAAEIELLRAFASVLDCPIPPSVAA</sequence>
<dbReference type="GO" id="GO:0006508">
    <property type="term" value="P:proteolysis"/>
    <property type="evidence" value="ECO:0007669"/>
    <property type="project" value="UniProtKB-KW"/>
</dbReference>
<keyword evidence="3" id="KW-0645">Protease</keyword>
<dbReference type="EMBL" id="QPGA01000006">
    <property type="protein sequence ID" value="RDE51605.1"/>
    <property type="molecule type" value="Genomic_DNA"/>
</dbReference>
<keyword evidence="5" id="KW-0479">Metal-binding</keyword>
<dbReference type="PANTHER" id="PTHR43221">
    <property type="entry name" value="PROTEASE HTPX"/>
    <property type="match status" value="1"/>
</dbReference>
<protein>
    <submittedName>
        <fullName evidence="13">Heat-shock protein HtpX</fullName>
    </submittedName>
</protein>
<dbReference type="InterPro" id="IPR050083">
    <property type="entry name" value="HtpX_protease"/>
</dbReference>
<evidence type="ECO:0000256" key="1">
    <source>
        <dbReference type="ARBA" id="ARBA00001947"/>
    </source>
</evidence>
<feature type="transmembrane region" description="Helical" evidence="11">
    <location>
        <begin position="16"/>
        <end position="40"/>
    </location>
</feature>
<keyword evidence="4 11" id="KW-0812">Transmembrane</keyword>
<dbReference type="Proteomes" id="UP000253831">
    <property type="component" value="Unassembled WGS sequence"/>
</dbReference>
<reference evidence="13 14" key="1">
    <citation type="submission" date="2018-05" db="EMBL/GenBank/DDBJ databases">
        <title>Integrated omic analyses show evidence that a Ca. Accumulibacter phosphatis strain performs denitrification under micro-aerobic conditions.</title>
        <authorList>
            <person name="Camejo P.Y."/>
            <person name="Katherine M.D."/>
            <person name="Daniel N.R."/>
        </authorList>
    </citation>
    <scope>NUCLEOTIDE SEQUENCE [LARGE SCALE GENOMIC DNA]</scope>
    <source>
        <strain evidence="13">UW-LDO-IC</strain>
    </source>
</reference>
<feature type="transmembrane region" description="Helical" evidence="11">
    <location>
        <begin position="60"/>
        <end position="80"/>
    </location>
</feature>
<evidence type="ECO:0000256" key="2">
    <source>
        <dbReference type="ARBA" id="ARBA00022475"/>
    </source>
</evidence>
<name>A0A369XQC5_9PROT</name>
<keyword evidence="7" id="KW-0862">Zinc</keyword>
<dbReference type="Pfam" id="PF01435">
    <property type="entry name" value="Peptidase_M48"/>
    <property type="match status" value="1"/>
</dbReference>
<keyword evidence="6" id="KW-0378">Hydrolase</keyword>
<keyword evidence="2" id="KW-1003">Cell membrane</keyword>
<dbReference type="PANTHER" id="PTHR43221:SF2">
    <property type="entry name" value="PROTEASE HTPX HOMOLOG"/>
    <property type="match status" value="1"/>
</dbReference>
<evidence type="ECO:0000256" key="4">
    <source>
        <dbReference type="ARBA" id="ARBA00022692"/>
    </source>
</evidence>
<evidence type="ECO:0000256" key="9">
    <source>
        <dbReference type="ARBA" id="ARBA00023049"/>
    </source>
</evidence>
<feature type="transmembrane region" description="Helical" evidence="11">
    <location>
        <begin position="187"/>
        <end position="208"/>
    </location>
</feature>
<comment type="cofactor">
    <cofactor evidence="1">
        <name>Zn(2+)</name>
        <dbReference type="ChEBI" id="CHEBI:29105"/>
    </cofactor>
</comment>
<evidence type="ECO:0000313" key="13">
    <source>
        <dbReference type="EMBL" id="RDE51605.1"/>
    </source>
</evidence>
<keyword evidence="10 11" id="KW-0472">Membrane</keyword>
<keyword evidence="9" id="KW-0482">Metalloprotease</keyword>
<evidence type="ECO:0000256" key="5">
    <source>
        <dbReference type="ARBA" id="ARBA00022723"/>
    </source>
</evidence>
<feature type="transmembrane region" description="Helical" evidence="11">
    <location>
        <begin position="228"/>
        <end position="249"/>
    </location>
</feature>
<evidence type="ECO:0000256" key="3">
    <source>
        <dbReference type="ARBA" id="ARBA00022670"/>
    </source>
</evidence>
<keyword evidence="8 11" id="KW-1133">Transmembrane helix</keyword>
<dbReference type="GO" id="GO:0004222">
    <property type="term" value="F:metalloendopeptidase activity"/>
    <property type="evidence" value="ECO:0007669"/>
    <property type="project" value="InterPro"/>
</dbReference>
<proteinExistence type="predicted"/>
<evidence type="ECO:0000256" key="7">
    <source>
        <dbReference type="ARBA" id="ARBA00022833"/>
    </source>
</evidence>
<feature type="domain" description="Peptidase M48" evidence="12">
    <location>
        <begin position="108"/>
        <end position="330"/>
    </location>
</feature>
<comment type="caution">
    <text evidence="13">The sequence shown here is derived from an EMBL/GenBank/DDBJ whole genome shotgun (WGS) entry which is preliminary data.</text>
</comment>
<dbReference type="GO" id="GO:0046872">
    <property type="term" value="F:metal ion binding"/>
    <property type="evidence" value="ECO:0007669"/>
    <property type="project" value="UniProtKB-KW"/>
</dbReference>
<dbReference type="AlphaFoldDB" id="A0A369XQC5"/>
<gene>
    <name evidence="13" type="ORF">DVS81_05470</name>
</gene>
<evidence type="ECO:0000256" key="6">
    <source>
        <dbReference type="ARBA" id="ARBA00022801"/>
    </source>
</evidence>
<evidence type="ECO:0000259" key="12">
    <source>
        <dbReference type="Pfam" id="PF01435"/>
    </source>
</evidence>
<organism evidence="13 14">
    <name type="scientific">Candidatus Accumulibacter meliphilus</name>
    <dbReference type="NCBI Taxonomy" id="2211374"/>
    <lineage>
        <taxon>Bacteria</taxon>
        <taxon>Pseudomonadati</taxon>
        <taxon>Pseudomonadota</taxon>
        <taxon>Betaproteobacteria</taxon>
        <taxon>Candidatus Accumulibacter</taxon>
    </lineage>
</organism>
<evidence type="ECO:0000313" key="14">
    <source>
        <dbReference type="Proteomes" id="UP000253831"/>
    </source>
</evidence>
<evidence type="ECO:0000256" key="8">
    <source>
        <dbReference type="ARBA" id="ARBA00022989"/>
    </source>
</evidence>